<dbReference type="KEGG" id="pmaw:MACH26_20660"/>
<dbReference type="AlphaFoldDB" id="A0AA48KUK5"/>
<evidence type="ECO:0000313" key="1">
    <source>
        <dbReference type="EMBL" id="BDX06545.1"/>
    </source>
</evidence>
<keyword evidence="2" id="KW-1185">Reference proteome</keyword>
<accession>A0AA48KUK5</accession>
<dbReference type="EMBL" id="AP027272">
    <property type="protein sequence ID" value="BDX06545.1"/>
    <property type="molecule type" value="Genomic_DNA"/>
</dbReference>
<organism evidence="1 2">
    <name type="scientific">Planctobacterium marinum</name>
    <dbReference type="NCBI Taxonomy" id="1631968"/>
    <lineage>
        <taxon>Bacteria</taxon>
        <taxon>Pseudomonadati</taxon>
        <taxon>Pseudomonadota</taxon>
        <taxon>Gammaproteobacteria</taxon>
        <taxon>Alteromonadales</taxon>
        <taxon>Alteromonadaceae</taxon>
        <taxon>Planctobacterium</taxon>
    </lineage>
</organism>
<sequence>MDISPWPVLVEEEITLLFTLSMSEKQKIESISARVEGVNMNMGVIPVIWSEADTSGQTIGSFMLGSCSEPVMRWQLILDVRLTSGKKIQRIAEFSSRS</sequence>
<evidence type="ECO:0000313" key="2">
    <source>
        <dbReference type="Proteomes" id="UP001333710"/>
    </source>
</evidence>
<gene>
    <name evidence="1" type="ORF">MACH26_20660</name>
</gene>
<reference evidence="1" key="1">
    <citation type="submission" date="2023-01" db="EMBL/GenBank/DDBJ databases">
        <title>Complete genome sequence of Planctobacterium marinum strain Dej080120_11.</title>
        <authorList>
            <person name="Ueki S."/>
            <person name="Maruyama F."/>
        </authorList>
    </citation>
    <scope>NUCLEOTIDE SEQUENCE</scope>
    <source>
        <strain evidence="1">Dej080120_11</strain>
    </source>
</reference>
<name>A0AA48KUK5_9ALTE</name>
<protein>
    <submittedName>
        <fullName evidence="1">Uncharacterized protein</fullName>
    </submittedName>
</protein>
<dbReference type="Proteomes" id="UP001333710">
    <property type="component" value="Chromosome"/>
</dbReference>
<proteinExistence type="predicted"/>